<dbReference type="AlphaFoldDB" id="A0A835CJ55"/>
<protein>
    <submittedName>
        <fullName evidence="2">Uncharacterized protein</fullName>
    </submittedName>
</protein>
<proteinExistence type="predicted"/>
<evidence type="ECO:0000313" key="3">
    <source>
        <dbReference type="Proteomes" id="UP000634136"/>
    </source>
</evidence>
<name>A0A835CJ55_9FABA</name>
<reference evidence="2" key="1">
    <citation type="submission" date="2020-09" db="EMBL/GenBank/DDBJ databases">
        <title>Genome-Enabled Discovery of Anthraquinone Biosynthesis in Senna tora.</title>
        <authorList>
            <person name="Kang S.-H."/>
            <person name="Pandey R.P."/>
            <person name="Lee C.-M."/>
            <person name="Sim J.-S."/>
            <person name="Jeong J.-T."/>
            <person name="Choi B.-S."/>
            <person name="Jung M."/>
            <person name="Ginzburg D."/>
            <person name="Zhao K."/>
            <person name="Won S.Y."/>
            <person name="Oh T.-J."/>
            <person name="Yu Y."/>
            <person name="Kim N.-H."/>
            <person name="Lee O.R."/>
            <person name="Lee T.-H."/>
            <person name="Bashyal P."/>
            <person name="Kim T.-S."/>
            <person name="Lee W.-H."/>
            <person name="Kawkins C."/>
            <person name="Kim C.-K."/>
            <person name="Kim J.S."/>
            <person name="Ahn B.O."/>
            <person name="Rhee S.Y."/>
            <person name="Sohng J.K."/>
        </authorList>
    </citation>
    <scope>NUCLEOTIDE SEQUENCE</scope>
    <source>
        <tissue evidence="2">Leaf</tissue>
    </source>
</reference>
<sequence length="117" mass="12647">MLGSRRCCANCQALVAGVPSSLRRRAKLSPSACQALAVGVPSSRRRRAKLTPSVSARVSSSSDHLSSPRIATGKEPSFLELFLKTHKKKDSGEFVDKRSTDVVSSSWLNPNNGHEIK</sequence>
<dbReference type="Proteomes" id="UP000634136">
    <property type="component" value="Unassembled WGS sequence"/>
</dbReference>
<feature type="region of interest" description="Disordered" evidence="1">
    <location>
        <begin position="47"/>
        <end position="71"/>
    </location>
</feature>
<accession>A0A835CJ55</accession>
<evidence type="ECO:0000313" key="2">
    <source>
        <dbReference type="EMBL" id="KAF7844229.1"/>
    </source>
</evidence>
<feature type="compositionally biased region" description="Low complexity" evidence="1">
    <location>
        <begin position="53"/>
        <end position="67"/>
    </location>
</feature>
<comment type="caution">
    <text evidence="2">The sequence shown here is derived from an EMBL/GenBank/DDBJ whole genome shotgun (WGS) entry which is preliminary data.</text>
</comment>
<dbReference type="EMBL" id="JAAIUW010000001">
    <property type="protein sequence ID" value="KAF7844229.1"/>
    <property type="molecule type" value="Genomic_DNA"/>
</dbReference>
<evidence type="ECO:0000256" key="1">
    <source>
        <dbReference type="SAM" id="MobiDB-lite"/>
    </source>
</evidence>
<keyword evidence="3" id="KW-1185">Reference proteome</keyword>
<gene>
    <name evidence="2" type="ORF">G2W53_001134</name>
</gene>
<organism evidence="2 3">
    <name type="scientific">Senna tora</name>
    <dbReference type="NCBI Taxonomy" id="362788"/>
    <lineage>
        <taxon>Eukaryota</taxon>
        <taxon>Viridiplantae</taxon>
        <taxon>Streptophyta</taxon>
        <taxon>Embryophyta</taxon>
        <taxon>Tracheophyta</taxon>
        <taxon>Spermatophyta</taxon>
        <taxon>Magnoliopsida</taxon>
        <taxon>eudicotyledons</taxon>
        <taxon>Gunneridae</taxon>
        <taxon>Pentapetalae</taxon>
        <taxon>rosids</taxon>
        <taxon>fabids</taxon>
        <taxon>Fabales</taxon>
        <taxon>Fabaceae</taxon>
        <taxon>Caesalpinioideae</taxon>
        <taxon>Cassia clade</taxon>
        <taxon>Senna</taxon>
    </lineage>
</organism>